<dbReference type="GO" id="GO:0005777">
    <property type="term" value="C:peroxisome"/>
    <property type="evidence" value="ECO:0007669"/>
    <property type="project" value="TreeGrafter"/>
</dbReference>
<gene>
    <name evidence="3" type="ORF">FA15DRAFT_666667</name>
</gene>
<dbReference type="PANTHER" id="PTHR11941">
    <property type="entry name" value="ENOYL-COA HYDRATASE-RELATED"/>
    <property type="match status" value="1"/>
</dbReference>
<proteinExistence type="inferred from homology"/>
<name>A0A5C3L3B0_COPMA</name>
<dbReference type="EMBL" id="ML210167">
    <property type="protein sequence ID" value="TFK27168.1"/>
    <property type="molecule type" value="Genomic_DNA"/>
</dbReference>
<dbReference type="Proteomes" id="UP000307440">
    <property type="component" value="Unassembled WGS sequence"/>
</dbReference>
<reference evidence="3 4" key="1">
    <citation type="journal article" date="2019" name="Nat. Ecol. Evol.">
        <title>Megaphylogeny resolves global patterns of mushroom evolution.</title>
        <authorList>
            <person name="Varga T."/>
            <person name="Krizsan K."/>
            <person name="Foldi C."/>
            <person name="Dima B."/>
            <person name="Sanchez-Garcia M."/>
            <person name="Sanchez-Ramirez S."/>
            <person name="Szollosi G.J."/>
            <person name="Szarkandi J.G."/>
            <person name="Papp V."/>
            <person name="Albert L."/>
            <person name="Andreopoulos W."/>
            <person name="Angelini C."/>
            <person name="Antonin V."/>
            <person name="Barry K.W."/>
            <person name="Bougher N.L."/>
            <person name="Buchanan P."/>
            <person name="Buyck B."/>
            <person name="Bense V."/>
            <person name="Catcheside P."/>
            <person name="Chovatia M."/>
            <person name="Cooper J."/>
            <person name="Damon W."/>
            <person name="Desjardin D."/>
            <person name="Finy P."/>
            <person name="Geml J."/>
            <person name="Haridas S."/>
            <person name="Hughes K."/>
            <person name="Justo A."/>
            <person name="Karasinski D."/>
            <person name="Kautmanova I."/>
            <person name="Kiss B."/>
            <person name="Kocsube S."/>
            <person name="Kotiranta H."/>
            <person name="LaButti K.M."/>
            <person name="Lechner B.E."/>
            <person name="Liimatainen K."/>
            <person name="Lipzen A."/>
            <person name="Lukacs Z."/>
            <person name="Mihaltcheva S."/>
            <person name="Morgado L.N."/>
            <person name="Niskanen T."/>
            <person name="Noordeloos M.E."/>
            <person name="Ohm R.A."/>
            <person name="Ortiz-Santana B."/>
            <person name="Ovrebo C."/>
            <person name="Racz N."/>
            <person name="Riley R."/>
            <person name="Savchenko A."/>
            <person name="Shiryaev A."/>
            <person name="Soop K."/>
            <person name="Spirin V."/>
            <person name="Szebenyi C."/>
            <person name="Tomsovsky M."/>
            <person name="Tulloss R.E."/>
            <person name="Uehling J."/>
            <person name="Grigoriev I.V."/>
            <person name="Vagvolgyi C."/>
            <person name="Papp T."/>
            <person name="Martin F.M."/>
            <person name="Miettinen O."/>
            <person name="Hibbett D.S."/>
            <person name="Nagy L.G."/>
        </authorList>
    </citation>
    <scope>NUCLEOTIDE SEQUENCE [LARGE SCALE GENOMIC DNA]</scope>
    <source>
        <strain evidence="3 4">CBS 121175</strain>
    </source>
</reference>
<evidence type="ECO:0000313" key="4">
    <source>
        <dbReference type="Proteomes" id="UP000307440"/>
    </source>
</evidence>
<dbReference type="GO" id="GO:0006635">
    <property type="term" value="P:fatty acid beta-oxidation"/>
    <property type="evidence" value="ECO:0007669"/>
    <property type="project" value="TreeGrafter"/>
</dbReference>
<sequence length="274" mass="30817">MAQALKYPVNDPEPILTLTRPKDHIWVIELHNGQDNRLTPRLIDHSFKPALDEVERQWRERWREAAATKKPDLAKGALIIVGRRDQDKFFSNGLDFAVSSKDMNFFPVTFDPMLKRLLTFPIPTVAAINGHCFAGGLMLSLACDYRVMTDGRKRNAWLCMNEVHFGARWPLSFAAILRAKFGDHRLQRKIALEGHRFVPSEALAAGILDYIVEGKTADVLAKAEEVAEVASANARAGVWGLIKNDLYRDTVRAIEQETRLIDASIEDAAAKARL</sequence>
<dbReference type="OrthoDB" id="1696280at2759"/>
<dbReference type="InterPro" id="IPR029045">
    <property type="entry name" value="ClpP/crotonase-like_dom_sf"/>
</dbReference>
<protein>
    <submittedName>
        <fullName evidence="3">ClpP/crotonase</fullName>
    </submittedName>
</protein>
<dbReference type="InterPro" id="IPR018376">
    <property type="entry name" value="Enoyl-CoA_hyd/isom_CS"/>
</dbReference>
<evidence type="ECO:0000256" key="2">
    <source>
        <dbReference type="RuleBase" id="RU003707"/>
    </source>
</evidence>
<dbReference type="AlphaFoldDB" id="A0A5C3L3B0"/>
<dbReference type="CDD" id="cd06558">
    <property type="entry name" value="crotonase-like"/>
    <property type="match status" value="1"/>
</dbReference>
<evidence type="ECO:0000256" key="1">
    <source>
        <dbReference type="ARBA" id="ARBA00005254"/>
    </source>
</evidence>
<dbReference type="GO" id="GO:0004165">
    <property type="term" value="F:delta(3)-delta(2)-enoyl-CoA isomerase activity"/>
    <property type="evidence" value="ECO:0007669"/>
    <property type="project" value="TreeGrafter"/>
</dbReference>
<dbReference type="PANTHER" id="PTHR11941:SF75">
    <property type="entry name" value="ENOYL-COA HYDRATASE_ISOMERASE FAMILY PROTEIN"/>
    <property type="match status" value="1"/>
</dbReference>
<comment type="similarity">
    <text evidence="1 2">Belongs to the enoyl-CoA hydratase/isomerase family.</text>
</comment>
<dbReference type="STRING" id="230819.A0A5C3L3B0"/>
<dbReference type="Pfam" id="PF00378">
    <property type="entry name" value="ECH_1"/>
    <property type="match status" value="1"/>
</dbReference>
<accession>A0A5C3L3B0</accession>
<dbReference type="SUPFAM" id="SSF52096">
    <property type="entry name" value="ClpP/crotonase"/>
    <property type="match status" value="1"/>
</dbReference>
<organism evidence="3 4">
    <name type="scientific">Coprinopsis marcescibilis</name>
    <name type="common">Agaric fungus</name>
    <name type="synonym">Psathyrella marcescibilis</name>
    <dbReference type="NCBI Taxonomy" id="230819"/>
    <lineage>
        <taxon>Eukaryota</taxon>
        <taxon>Fungi</taxon>
        <taxon>Dikarya</taxon>
        <taxon>Basidiomycota</taxon>
        <taxon>Agaricomycotina</taxon>
        <taxon>Agaricomycetes</taxon>
        <taxon>Agaricomycetidae</taxon>
        <taxon>Agaricales</taxon>
        <taxon>Agaricineae</taxon>
        <taxon>Psathyrellaceae</taxon>
        <taxon>Coprinopsis</taxon>
    </lineage>
</organism>
<dbReference type="PROSITE" id="PS00166">
    <property type="entry name" value="ENOYL_COA_HYDRATASE"/>
    <property type="match status" value="1"/>
</dbReference>
<dbReference type="Gene3D" id="3.90.226.10">
    <property type="entry name" value="2-enoyl-CoA Hydratase, Chain A, domain 1"/>
    <property type="match status" value="1"/>
</dbReference>
<keyword evidence="4" id="KW-1185">Reference proteome</keyword>
<evidence type="ECO:0000313" key="3">
    <source>
        <dbReference type="EMBL" id="TFK27168.1"/>
    </source>
</evidence>
<dbReference type="InterPro" id="IPR001753">
    <property type="entry name" value="Enoyl-CoA_hydra/iso"/>
</dbReference>